<dbReference type="PRINTS" id="PR00081">
    <property type="entry name" value="GDHRDH"/>
</dbReference>
<gene>
    <name evidence="3" type="ORF">UFOPK2754_02721</name>
</gene>
<reference evidence="3" key="1">
    <citation type="submission" date="2020-05" db="EMBL/GenBank/DDBJ databases">
        <authorList>
            <person name="Chiriac C."/>
            <person name="Salcher M."/>
            <person name="Ghai R."/>
            <person name="Kavagutti S V."/>
        </authorList>
    </citation>
    <scope>NUCLEOTIDE SEQUENCE</scope>
</reference>
<evidence type="ECO:0000256" key="1">
    <source>
        <dbReference type="ARBA" id="ARBA00006484"/>
    </source>
</evidence>
<dbReference type="PANTHER" id="PTHR43669">
    <property type="entry name" value="5-KETO-D-GLUCONATE 5-REDUCTASE"/>
    <property type="match status" value="1"/>
</dbReference>
<accession>A0A6J6V146</accession>
<proteinExistence type="inferred from homology"/>
<dbReference type="InterPro" id="IPR020904">
    <property type="entry name" value="Sc_DH/Rdtase_CS"/>
</dbReference>
<comment type="similarity">
    <text evidence="1">Belongs to the short-chain dehydrogenases/reductases (SDR) family.</text>
</comment>
<evidence type="ECO:0000256" key="2">
    <source>
        <dbReference type="ARBA" id="ARBA00023002"/>
    </source>
</evidence>
<name>A0A6J6V146_9ZZZZ</name>
<dbReference type="CDD" id="cd05233">
    <property type="entry name" value="SDR_c"/>
    <property type="match status" value="1"/>
</dbReference>
<dbReference type="SUPFAM" id="SSF51735">
    <property type="entry name" value="NAD(P)-binding Rossmann-fold domains"/>
    <property type="match status" value="1"/>
</dbReference>
<evidence type="ECO:0000313" key="3">
    <source>
        <dbReference type="EMBL" id="CAB4765304.1"/>
    </source>
</evidence>
<dbReference type="PROSITE" id="PS00061">
    <property type="entry name" value="ADH_SHORT"/>
    <property type="match status" value="1"/>
</dbReference>
<dbReference type="AlphaFoldDB" id="A0A6J6V146"/>
<dbReference type="Gene3D" id="3.40.50.720">
    <property type="entry name" value="NAD(P)-binding Rossmann-like Domain"/>
    <property type="match status" value="1"/>
</dbReference>
<dbReference type="FunFam" id="3.40.50.720:FF:000084">
    <property type="entry name" value="Short-chain dehydrogenase reductase"/>
    <property type="match status" value="1"/>
</dbReference>
<dbReference type="PRINTS" id="PR00080">
    <property type="entry name" value="SDRFAMILY"/>
</dbReference>
<dbReference type="Pfam" id="PF13561">
    <property type="entry name" value="adh_short_C2"/>
    <property type="match status" value="1"/>
</dbReference>
<dbReference type="GO" id="GO:0016491">
    <property type="term" value="F:oxidoreductase activity"/>
    <property type="evidence" value="ECO:0007669"/>
    <property type="project" value="UniProtKB-KW"/>
</dbReference>
<protein>
    <submittedName>
        <fullName evidence="3">Unannotated protein</fullName>
    </submittedName>
</protein>
<dbReference type="InterPro" id="IPR036291">
    <property type="entry name" value="NAD(P)-bd_dom_sf"/>
</dbReference>
<dbReference type="InterPro" id="IPR002347">
    <property type="entry name" value="SDR_fam"/>
</dbReference>
<dbReference type="PANTHER" id="PTHR43669:SF8">
    <property type="entry name" value="SHORT-CHAIN TYPE DEHYDROGENASE_REDUCTASE-RELATED"/>
    <property type="match status" value="1"/>
</dbReference>
<keyword evidence="2" id="KW-0560">Oxidoreductase</keyword>
<dbReference type="EMBL" id="CAEZYR010000136">
    <property type="protein sequence ID" value="CAB4765304.1"/>
    <property type="molecule type" value="Genomic_DNA"/>
</dbReference>
<sequence>MTSAADLFGIQGRKALVVGGGYGMGRETSLHLALAGADVAVADIDLTRAEGVRDEITAIGPKTFAFAADVTDRGAAEGLVHAAHEALGGLDIVVNIVGAATFAPILDTDDAAWDAQHVLNVGQQLNVARAAARLMIAAKTPGAIAMVASVSGIYAAPLHGAYGAAKAAVMSIVRTMSQEWGGYGIRVNAVAPDGIATPRVRAGFEARGADMSHLARDTSLKRHGESRDIAGALLFLVSDLSAFVTGQTIIVDGGVNAQMPHKMEAFEEG</sequence>
<organism evidence="3">
    <name type="scientific">freshwater metagenome</name>
    <dbReference type="NCBI Taxonomy" id="449393"/>
    <lineage>
        <taxon>unclassified sequences</taxon>
        <taxon>metagenomes</taxon>
        <taxon>ecological metagenomes</taxon>
    </lineage>
</organism>